<evidence type="ECO:0000313" key="5">
    <source>
        <dbReference type="Proteomes" id="UP000256977"/>
    </source>
</evidence>
<dbReference type="InterPro" id="IPR029063">
    <property type="entry name" value="SAM-dependent_MTases_sf"/>
</dbReference>
<dbReference type="Proteomes" id="UP000256977">
    <property type="component" value="Unassembled WGS sequence"/>
</dbReference>
<dbReference type="Gene3D" id="3.40.50.150">
    <property type="entry name" value="Vaccinia Virus protein VP39"/>
    <property type="match status" value="1"/>
</dbReference>
<feature type="domain" description="Methyltransferase" evidence="3">
    <location>
        <begin position="41"/>
        <end position="128"/>
    </location>
</feature>
<name>A0A3D9IXS9_9BACL</name>
<evidence type="ECO:0000259" key="3">
    <source>
        <dbReference type="Pfam" id="PF13649"/>
    </source>
</evidence>
<dbReference type="RefSeq" id="WP_116062750.1">
    <property type="nucleotide sequence ID" value="NZ_QRDZ01000018.1"/>
</dbReference>
<dbReference type="InterPro" id="IPR041698">
    <property type="entry name" value="Methyltransf_25"/>
</dbReference>
<accession>A0A3D9IXS9</accession>
<dbReference type="PANTHER" id="PTHR43861:SF1">
    <property type="entry name" value="TRANS-ACONITATE 2-METHYLTRANSFERASE"/>
    <property type="match status" value="1"/>
</dbReference>
<organism evidence="4 5">
    <name type="scientific">Cohnella phaseoli</name>
    <dbReference type="NCBI Taxonomy" id="456490"/>
    <lineage>
        <taxon>Bacteria</taxon>
        <taxon>Bacillati</taxon>
        <taxon>Bacillota</taxon>
        <taxon>Bacilli</taxon>
        <taxon>Bacillales</taxon>
        <taxon>Paenibacillaceae</taxon>
        <taxon>Cohnella</taxon>
    </lineage>
</organism>
<keyword evidence="2" id="KW-0808">Transferase</keyword>
<keyword evidence="1 4" id="KW-0489">Methyltransferase</keyword>
<dbReference type="PANTHER" id="PTHR43861">
    <property type="entry name" value="TRANS-ACONITATE 2-METHYLTRANSFERASE-RELATED"/>
    <property type="match status" value="1"/>
</dbReference>
<evidence type="ECO:0000256" key="2">
    <source>
        <dbReference type="ARBA" id="ARBA00022679"/>
    </source>
</evidence>
<comment type="caution">
    <text evidence="4">The sequence shown here is derived from an EMBL/GenBank/DDBJ whole genome shotgun (WGS) entry which is preliminary data.</text>
</comment>
<evidence type="ECO:0000256" key="1">
    <source>
        <dbReference type="ARBA" id="ARBA00022603"/>
    </source>
</evidence>
<sequence>MAENQQKVHWEADGYDKMMGFVSRYGEDLIEWLDPKEGETVIDFGCGTGDLAAAIAERGASVYGLDISSEMVDRAQKKYPKLQFRCVDGMGWRADFQYDAVFSNAALHWMREPEAAIRSFLSGLKPGGRLVAEFGGKGNVQAIVAATRLTLRELGVEERFVMPWYFPSVGEYASMLEKYGMEVRTALLLDRPTLLENGEAGMRDWLGMFGTAMFPSATAEEAKRWIEESAERVKGALYDGSRWTADYRRLRIVAFKK</sequence>
<reference evidence="4 5" key="1">
    <citation type="submission" date="2018-07" db="EMBL/GenBank/DDBJ databases">
        <title>Genomic Encyclopedia of Type Strains, Phase III (KMG-III): the genomes of soil and plant-associated and newly described type strains.</title>
        <authorList>
            <person name="Whitman W."/>
        </authorList>
    </citation>
    <scope>NUCLEOTIDE SEQUENCE [LARGE SCALE GENOMIC DNA]</scope>
    <source>
        <strain evidence="4 5">CECT 7287</strain>
    </source>
</reference>
<dbReference type="CDD" id="cd02440">
    <property type="entry name" value="AdoMet_MTases"/>
    <property type="match status" value="1"/>
</dbReference>
<keyword evidence="5" id="KW-1185">Reference proteome</keyword>
<keyword evidence="4" id="KW-0830">Ubiquinone</keyword>
<dbReference type="Pfam" id="PF13649">
    <property type="entry name" value="Methyltransf_25"/>
    <property type="match status" value="1"/>
</dbReference>
<evidence type="ECO:0000313" key="4">
    <source>
        <dbReference type="EMBL" id="RED66525.1"/>
    </source>
</evidence>
<dbReference type="SUPFAM" id="SSF53335">
    <property type="entry name" value="S-adenosyl-L-methionine-dependent methyltransferases"/>
    <property type="match status" value="1"/>
</dbReference>
<dbReference type="AlphaFoldDB" id="A0A3D9IXS9"/>
<proteinExistence type="predicted"/>
<dbReference type="GO" id="GO:0032259">
    <property type="term" value="P:methylation"/>
    <property type="evidence" value="ECO:0007669"/>
    <property type="project" value="UniProtKB-KW"/>
</dbReference>
<dbReference type="GO" id="GO:0008168">
    <property type="term" value="F:methyltransferase activity"/>
    <property type="evidence" value="ECO:0007669"/>
    <property type="project" value="UniProtKB-KW"/>
</dbReference>
<gene>
    <name evidence="4" type="ORF">DFP98_118149</name>
</gene>
<dbReference type="OrthoDB" id="9760689at2"/>
<protein>
    <submittedName>
        <fullName evidence="4">Ubiquinone/menaquinone biosynthesis C-methylase UbiE</fullName>
    </submittedName>
</protein>
<dbReference type="EMBL" id="QRDZ01000018">
    <property type="protein sequence ID" value="RED66525.1"/>
    <property type="molecule type" value="Genomic_DNA"/>
</dbReference>